<dbReference type="InterPro" id="IPR035068">
    <property type="entry name" value="TldD/PmbA_N"/>
</dbReference>
<evidence type="ECO:0000256" key="4">
    <source>
        <dbReference type="ARBA" id="ARBA00023049"/>
    </source>
</evidence>
<keyword evidence="2" id="KW-0645">Protease</keyword>
<name>B8D4Q0_DESA1</name>
<keyword evidence="3" id="KW-0378">Hydrolase</keyword>
<dbReference type="STRING" id="490899.DKAM_0755"/>
<dbReference type="Pfam" id="PF01523">
    <property type="entry name" value="PmbA_TldD_1st"/>
    <property type="match status" value="1"/>
</dbReference>
<dbReference type="Pfam" id="PF19290">
    <property type="entry name" value="PmbA_TldD_2nd"/>
    <property type="match status" value="1"/>
</dbReference>
<reference evidence="8 9" key="1">
    <citation type="journal article" date="2009" name="J. Bacteriol.">
        <title>Complete genome sequence of the anaerobic, protein-degrading hyperthermophilic crenarchaeon Desulfurococcus kamchatkensis.</title>
        <authorList>
            <person name="Ravin N.V."/>
            <person name="Mardanov A.V."/>
            <person name="Beletsky A.V."/>
            <person name="Kublanov I.V."/>
            <person name="Kolganova T.V."/>
            <person name="Lebedinsky A.V."/>
            <person name="Chernyh N.A."/>
            <person name="Bonch-Osmolovskaya E.A."/>
            <person name="Skryabin K.G."/>
        </authorList>
    </citation>
    <scope>NUCLEOTIDE SEQUENCE [LARGE SCALE GENOMIC DNA]</scope>
    <source>
        <strain evidence="9">DSM 18924 / JCM 16383 / VKM B-2413 / 1221n</strain>
    </source>
</reference>
<gene>
    <name evidence="8" type="ordered locus">DKAM_0755</name>
</gene>
<dbReference type="InterPro" id="IPR025502">
    <property type="entry name" value="TldD"/>
</dbReference>
<dbReference type="GO" id="GO:0006508">
    <property type="term" value="P:proteolysis"/>
    <property type="evidence" value="ECO:0007669"/>
    <property type="project" value="UniProtKB-KW"/>
</dbReference>
<dbReference type="PANTHER" id="PTHR30624:SF0">
    <property type="entry name" value="METALLOPROTEASE SLR0863"/>
    <property type="match status" value="1"/>
</dbReference>
<dbReference type="InterPro" id="IPR045570">
    <property type="entry name" value="Metalloprtase-TldD/E_cen_dom"/>
</dbReference>
<sequence length="469" mass="51337">MFLLEPMIDLDYIVKTGLELGVDFIDVRYQDYYYESLVVDNGVLREATVTYSSGIGARVLVKGLMGYASTNDLSRRGMREAVESAIKLARVLGHHGMEQGLLERPVYRDRIVSHYGLNPENVDLSEKVELLFDMYKAGRGVQGISSLIIPYGYERDHRIYVSSRGDYIDFTRRMIGVGVRAVASVEGRYEMLWTSESGVAGWEFIKSFNWLNYVAENSKLAVDAARAEHVKPGRYDIVLDNEIVGLMLHEAFGHASEADIVEAGGSVLGGRIGETVASPLVSIIDDGRVEGGVYVPYDDEGTPKLKTYTVRNGMLSSFLHSLVTARGLGASPTGNARVMSFRNTLLVRQTNTYMEPRDWEPEEMIRDMGRGLYIRGKGAMGGEVNPLTGAFTFTSGPSYIVENGEPIKLVKGVMLSGIILETLKNVDAVGKDLVVKTSVFGGCGKSGQMVRVGDGGPHVRVRGFTIGGG</sequence>
<keyword evidence="4" id="KW-0482">Metalloprotease</keyword>
<dbReference type="InterPro" id="IPR051463">
    <property type="entry name" value="Peptidase_U62_metallo"/>
</dbReference>
<dbReference type="GO" id="GO:0005829">
    <property type="term" value="C:cytosol"/>
    <property type="evidence" value="ECO:0007669"/>
    <property type="project" value="TreeGrafter"/>
</dbReference>
<evidence type="ECO:0000259" key="7">
    <source>
        <dbReference type="Pfam" id="PF19290"/>
    </source>
</evidence>
<comment type="similarity">
    <text evidence="1">Belongs to the peptidase U62 family.</text>
</comment>
<proteinExistence type="inferred from homology"/>
<evidence type="ECO:0000256" key="3">
    <source>
        <dbReference type="ARBA" id="ARBA00022801"/>
    </source>
</evidence>
<dbReference type="HOGENOM" id="CLU_026425_1_0_2"/>
<protein>
    <submittedName>
        <fullName evidence="8">Peptidase U62, modulator of DNA gyrase</fullName>
    </submittedName>
</protein>
<dbReference type="Proteomes" id="UP000006903">
    <property type="component" value="Chromosome"/>
</dbReference>
<dbReference type="AlphaFoldDB" id="B8D4Q0"/>
<dbReference type="eggNOG" id="arCOG00321">
    <property type="taxonomic scope" value="Archaea"/>
</dbReference>
<evidence type="ECO:0000313" key="8">
    <source>
        <dbReference type="EMBL" id="ACL11081.1"/>
    </source>
</evidence>
<dbReference type="SUPFAM" id="SSF111283">
    <property type="entry name" value="Putative modulator of DNA gyrase, PmbA/TldD"/>
    <property type="match status" value="1"/>
</dbReference>
<feature type="domain" description="Metalloprotease TldD/E central" evidence="7">
    <location>
        <begin position="118"/>
        <end position="222"/>
    </location>
</feature>
<accession>B8D4Q0</accession>
<dbReference type="InterPro" id="IPR036059">
    <property type="entry name" value="TldD/PmbA_sf"/>
</dbReference>
<dbReference type="GO" id="GO:0008237">
    <property type="term" value="F:metallopeptidase activity"/>
    <property type="evidence" value="ECO:0007669"/>
    <property type="project" value="UniProtKB-KW"/>
</dbReference>
<feature type="domain" description="Metalloprotease TldD/E N-terminal" evidence="5">
    <location>
        <begin position="26"/>
        <end position="89"/>
    </location>
</feature>
<dbReference type="InterPro" id="IPR045569">
    <property type="entry name" value="Metalloprtase-TldD/E_C"/>
</dbReference>
<dbReference type="KEGG" id="dka:DKAM_0755"/>
<dbReference type="Pfam" id="PF19289">
    <property type="entry name" value="PmbA_TldD_3rd"/>
    <property type="match status" value="1"/>
</dbReference>
<dbReference type="PIRSF" id="PIRSF004919">
    <property type="entry name" value="TldD"/>
    <property type="match status" value="1"/>
</dbReference>
<evidence type="ECO:0000256" key="1">
    <source>
        <dbReference type="ARBA" id="ARBA00005836"/>
    </source>
</evidence>
<dbReference type="PANTHER" id="PTHR30624">
    <property type="entry name" value="UNCHARACTERIZED PROTEIN TLDD AND PMBA"/>
    <property type="match status" value="1"/>
</dbReference>
<evidence type="ECO:0000259" key="5">
    <source>
        <dbReference type="Pfam" id="PF01523"/>
    </source>
</evidence>
<dbReference type="EMBL" id="CP001140">
    <property type="protein sequence ID" value="ACL11081.1"/>
    <property type="molecule type" value="Genomic_DNA"/>
</dbReference>
<organism evidence="8 9">
    <name type="scientific">Desulfurococcus amylolyticus (strain DSM 18924 / JCM 16383 / VKM B-2413 / 1221n)</name>
    <name type="common">Desulfurococcus kamchatkensis</name>
    <dbReference type="NCBI Taxonomy" id="490899"/>
    <lineage>
        <taxon>Archaea</taxon>
        <taxon>Thermoproteota</taxon>
        <taxon>Thermoprotei</taxon>
        <taxon>Desulfurococcales</taxon>
        <taxon>Desulfurococcaceae</taxon>
        <taxon>Desulfurococcus</taxon>
    </lineage>
</organism>
<evidence type="ECO:0000313" key="9">
    <source>
        <dbReference type="Proteomes" id="UP000006903"/>
    </source>
</evidence>
<dbReference type="Gene3D" id="3.30.2290.10">
    <property type="entry name" value="PmbA/TldD superfamily"/>
    <property type="match status" value="1"/>
</dbReference>
<evidence type="ECO:0000256" key="2">
    <source>
        <dbReference type="ARBA" id="ARBA00022670"/>
    </source>
</evidence>
<dbReference type="InterPro" id="IPR002510">
    <property type="entry name" value="Metalloprtase-TldD/E_N"/>
</dbReference>
<evidence type="ECO:0000259" key="6">
    <source>
        <dbReference type="Pfam" id="PF19289"/>
    </source>
</evidence>
<feature type="domain" description="Metalloprotease TldD/E C-terminal" evidence="6">
    <location>
        <begin position="232"/>
        <end position="468"/>
    </location>
</feature>